<dbReference type="EMBL" id="GBRH01233508">
    <property type="protein sequence ID" value="JAD64387.1"/>
    <property type="molecule type" value="Transcribed_RNA"/>
</dbReference>
<organism evidence="1">
    <name type="scientific">Arundo donax</name>
    <name type="common">Giant reed</name>
    <name type="synonym">Donax arundinaceus</name>
    <dbReference type="NCBI Taxonomy" id="35708"/>
    <lineage>
        <taxon>Eukaryota</taxon>
        <taxon>Viridiplantae</taxon>
        <taxon>Streptophyta</taxon>
        <taxon>Embryophyta</taxon>
        <taxon>Tracheophyta</taxon>
        <taxon>Spermatophyta</taxon>
        <taxon>Magnoliopsida</taxon>
        <taxon>Liliopsida</taxon>
        <taxon>Poales</taxon>
        <taxon>Poaceae</taxon>
        <taxon>PACMAD clade</taxon>
        <taxon>Arundinoideae</taxon>
        <taxon>Arundineae</taxon>
        <taxon>Arundo</taxon>
    </lineage>
</organism>
<accession>A0A0A9BYN3</accession>
<reference evidence="1" key="2">
    <citation type="journal article" date="2015" name="Data Brief">
        <title>Shoot transcriptome of the giant reed, Arundo donax.</title>
        <authorList>
            <person name="Barrero R.A."/>
            <person name="Guerrero F.D."/>
            <person name="Moolhuijzen P."/>
            <person name="Goolsby J.A."/>
            <person name="Tidwell J."/>
            <person name="Bellgard S.E."/>
            <person name="Bellgard M.I."/>
        </authorList>
    </citation>
    <scope>NUCLEOTIDE SEQUENCE</scope>
    <source>
        <tissue evidence="1">Shoot tissue taken approximately 20 cm above the soil surface</tissue>
    </source>
</reference>
<evidence type="ECO:0000313" key="1">
    <source>
        <dbReference type="EMBL" id="JAD64387.1"/>
    </source>
</evidence>
<name>A0A0A9BYN3_ARUDO</name>
<reference evidence="1" key="1">
    <citation type="submission" date="2014-09" db="EMBL/GenBank/DDBJ databases">
        <authorList>
            <person name="Magalhaes I.L.F."/>
            <person name="Oliveira U."/>
            <person name="Santos F.R."/>
            <person name="Vidigal T.H.D.A."/>
            <person name="Brescovit A.D."/>
            <person name="Santos A.J."/>
        </authorList>
    </citation>
    <scope>NUCLEOTIDE SEQUENCE</scope>
    <source>
        <tissue evidence="1">Shoot tissue taken approximately 20 cm above the soil surface</tissue>
    </source>
</reference>
<protein>
    <submittedName>
        <fullName evidence="1">Uncharacterized protein</fullName>
    </submittedName>
</protein>
<proteinExistence type="predicted"/>
<sequence length="42" mass="4977">MRRLLCLSSYFVFRINKFFCVLSCSSRFSAQSKSEQATCQRF</sequence>
<dbReference type="AlphaFoldDB" id="A0A0A9BYN3"/>